<feature type="region of interest" description="Disordered" evidence="1">
    <location>
        <begin position="347"/>
        <end position="375"/>
    </location>
</feature>
<organism evidence="2 3">
    <name type="scientific">Pseudopithomyces chartarum</name>
    <dbReference type="NCBI Taxonomy" id="1892770"/>
    <lineage>
        <taxon>Eukaryota</taxon>
        <taxon>Fungi</taxon>
        <taxon>Dikarya</taxon>
        <taxon>Ascomycota</taxon>
        <taxon>Pezizomycotina</taxon>
        <taxon>Dothideomycetes</taxon>
        <taxon>Pleosporomycetidae</taxon>
        <taxon>Pleosporales</taxon>
        <taxon>Massarineae</taxon>
        <taxon>Didymosphaeriaceae</taxon>
        <taxon>Pseudopithomyces</taxon>
    </lineage>
</organism>
<gene>
    <name evidence="2" type="ORF">GRF29_164g808543</name>
</gene>
<dbReference type="CDD" id="cd00590">
    <property type="entry name" value="RRM_SF"/>
    <property type="match status" value="1"/>
</dbReference>
<dbReference type="InterPro" id="IPR035979">
    <property type="entry name" value="RBD_domain_sf"/>
</dbReference>
<evidence type="ECO:0000313" key="3">
    <source>
        <dbReference type="Proteomes" id="UP001280581"/>
    </source>
</evidence>
<protein>
    <recommendedName>
        <fullName evidence="4">RRM domain-containing protein</fullName>
    </recommendedName>
</protein>
<evidence type="ECO:0000256" key="1">
    <source>
        <dbReference type="SAM" id="MobiDB-lite"/>
    </source>
</evidence>
<dbReference type="AlphaFoldDB" id="A0AAN6LPG6"/>
<sequence>MSSWDPNIPYLMIVDLHSPGSISKREDMREHARSLTPHSELQPIAEPICNSGDVVQWWVQIPALPQPEKLRSNNPLNTTGHYHFFELKMKSGKIVFEDKACNCYGDFAQNTTHDMALELNLEKWSEMEGLAEVFAHATKVAQAYNRKNLRPSTTVQSDHLRPFLSQSFFGDPEPYGGESIQPQYPVPLDPGSFQQSPYHQYVPHFPGRNPYDQPPSTQGQPIHQFVPQPPVPYLHGHPQPIQQQPAQQFPVYRQTSYTQNTAGLPVNLGSGGTAQEARRILIHGMPRKWNEANLRDWMHKINPNLKPAKVEMKETPVTRSTIKATVAFWSHEDAEQAVQDLDEQVFEGSSKASVRHDMSQAVAGEIEPTSQLPQQ</sequence>
<keyword evidence="3" id="KW-1185">Reference proteome</keyword>
<evidence type="ECO:0000313" key="2">
    <source>
        <dbReference type="EMBL" id="KAK3201827.1"/>
    </source>
</evidence>
<dbReference type="Gene3D" id="3.30.70.330">
    <property type="match status" value="1"/>
</dbReference>
<dbReference type="SUPFAM" id="SSF54928">
    <property type="entry name" value="RNA-binding domain, RBD"/>
    <property type="match status" value="1"/>
</dbReference>
<dbReference type="Proteomes" id="UP001280581">
    <property type="component" value="Unassembled WGS sequence"/>
</dbReference>
<name>A0AAN6LPG6_9PLEO</name>
<dbReference type="EMBL" id="WVTA01000015">
    <property type="protein sequence ID" value="KAK3201827.1"/>
    <property type="molecule type" value="Genomic_DNA"/>
</dbReference>
<comment type="caution">
    <text evidence="2">The sequence shown here is derived from an EMBL/GenBank/DDBJ whole genome shotgun (WGS) entry which is preliminary data.</text>
</comment>
<dbReference type="GO" id="GO:0003676">
    <property type="term" value="F:nucleic acid binding"/>
    <property type="evidence" value="ECO:0007669"/>
    <property type="project" value="InterPro"/>
</dbReference>
<reference evidence="2 3" key="1">
    <citation type="submission" date="2021-02" db="EMBL/GenBank/DDBJ databases">
        <title>Genome assembly of Pseudopithomyces chartarum.</title>
        <authorList>
            <person name="Jauregui R."/>
            <person name="Singh J."/>
            <person name="Voisey C."/>
        </authorList>
    </citation>
    <scope>NUCLEOTIDE SEQUENCE [LARGE SCALE GENOMIC DNA]</scope>
    <source>
        <strain evidence="2 3">AGR01</strain>
    </source>
</reference>
<evidence type="ECO:0008006" key="4">
    <source>
        <dbReference type="Google" id="ProtNLM"/>
    </source>
</evidence>
<proteinExistence type="predicted"/>
<dbReference type="InterPro" id="IPR012677">
    <property type="entry name" value="Nucleotide-bd_a/b_plait_sf"/>
</dbReference>
<feature type="region of interest" description="Disordered" evidence="1">
    <location>
        <begin position="208"/>
        <end position="246"/>
    </location>
</feature>
<accession>A0AAN6LPG6</accession>